<evidence type="ECO:0000256" key="1">
    <source>
        <dbReference type="SAM" id="SignalP"/>
    </source>
</evidence>
<keyword evidence="1" id="KW-0732">Signal</keyword>
<accession>A0A3D9Z436</accession>
<dbReference type="Pfam" id="PF06035">
    <property type="entry name" value="Peptidase_C93"/>
    <property type="match status" value="1"/>
</dbReference>
<gene>
    <name evidence="2" type="ORF">DES32_1959</name>
</gene>
<organism evidence="2 3">
    <name type="scientific">Methylovirgula ligni</name>
    <dbReference type="NCBI Taxonomy" id="569860"/>
    <lineage>
        <taxon>Bacteria</taxon>
        <taxon>Pseudomonadati</taxon>
        <taxon>Pseudomonadota</taxon>
        <taxon>Alphaproteobacteria</taxon>
        <taxon>Hyphomicrobiales</taxon>
        <taxon>Beijerinckiaceae</taxon>
        <taxon>Methylovirgula</taxon>
    </lineage>
</organism>
<feature type="chain" id="PRO_5017760215" evidence="1">
    <location>
        <begin position="26"/>
        <end position="207"/>
    </location>
</feature>
<protein>
    <submittedName>
        <fullName evidence="2">Putative transglutaminase-like cysteine proteinase</fullName>
    </submittedName>
</protein>
<comment type="caution">
    <text evidence="2">The sequence shown here is derived from an EMBL/GenBank/DDBJ whole genome shotgun (WGS) entry which is preliminary data.</text>
</comment>
<dbReference type="PANTHER" id="PTHR39327:SF1">
    <property type="entry name" value="BLR5470 PROTEIN"/>
    <property type="match status" value="1"/>
</dbReference>
<dbReference type="Gene3D" id="3.10.620.30">
    <property type="match status" value="1"/>
</dbReference>
<dbReference type="OrthoDB" id="7206808at2"/>
<keyword evidence="3" id="KW-1185">Reference proteome</keyword>
<dbReference type="RefSeq" id="WP_115836517.1">
    <property type="nucleotide sequence ID" value="NZ_CP025086.1"/>
</dbReference>
<reference evidence="2 3" key="1">
    <citation type="submission" date="2018-08" db="EMBL/GenBank/DDBJ databases">
        <title>Genomic Encyclopedia of Type Strains, Phase IV (KMG-IV): sequencing the most valuable type-strain genomes for metagenomic binning, comparative biology and taxonomic classification.</title>
        <authorList>
            <person name="Goeker M."/>
        </authorList>
    </citation>
    <scope>NUCLEOTIDE SEQUENCE [LARGE SCALE GENOMIC DNA]</scope>
    <source>
        <strain evidence="2 3">BW863</strain>
    </source>
</reference>
<dbReference type="EMBL" id="QUMO01000003">
    <property type="protein sequence ID" value="REF85919.1"/>
    <property type="molecule type" value="Genomic_DNA"/>
</dbReference>
<feature type="signal peptide" evidence="1">
    <location>
        <begin position="1"/>
        <end position="25"/>
    </location>
</feature>
<proteinExistence type="predicted"/>
<sequence length="207" mass="23109">MFGVLAGRAGALALMVLAGVFTARAAEAPVLKASYAATGVVSSVPYGWVDFCRRYAGECDHGQLPPREITLSAAAFKAIDRINKWVNKTIVPITDWDHWQVVDQWDYPLDGKGDCEDFALFKRRLLIELGFPRQALLMTVVKDTRDEGHAILTVKTDHGEFVLDNLSDQIKPWNATPYHFVKRQSQTDENVWLQIGPPTTEPAIVSR</sequence>
<evidence type="ECO:0000313" key="2">
    <source>
        <dbReference type="EMBL" id="REF85919.1"/>
    </source>
</evidence>
<dbReference type="AlphaFoldDB" id="A0A3D9Z436"/>
<dbReference type="PANTHER" id="PTHR39327">
    <property type="match status" value="1"/>
</dbReference>
<dbReference type="Proteomes" id="UP000256900">
    <property type="component" value="Unassembled WGS sequence"/>
</dbReference>
<evidence type="ECO:0000313" key="3">
    <source>
        <dbReference type="Proteomes" id="UP000256900"/>
    </source>
</evidence>
<name>A0A3D9Z436_9HYPH</name>
<dbReference type="InterPro" id="IPR010319">
    <property type="entry name" value="Transglutaminase-like_Cys_pept"/>
</dbReference>